<evidence type="ECO:0000259" key="1">
    <source>
        <dbReference type="PROSITE" id="PS51186"/>
    </source>
</evidence>
<dbReference type="CDD" id="cd04301">
    <property type="entry name" value="NAT_SF"/>
    <property type="match status" value="1"/>
</dbReference>
<evidence type="ECO:0000313" key="3">
    <source>
        <dbReference type="Proteomes" id="UP000220840"/>
    </source>
</evidence>
<organism evidence="2 3">
    <name type="scientific">Clostridium neonatale</name>
    <dbReference type="NCBI Taxonomy" id="137838"/>
    <lineage>
        <taxon>Bacteria</taxon>
        <taxon>Bacillati</taxon>
        <taxon>Bacillota</taxon>
        <taxon>Clostridia</taxon>
        <taxon>Eubacteriales</taxon>
        <taxon>Clostridiaceae</taxon>
        <taxon>Clostridium</taxon>
    </lineage>
</organism>
<proteinExistence type="predicted"/>
<dbReference type="InterPro" id="IPR000182">
    <property type="entry name" value="GNAT_dom"/>
</dbReference>
<sequence>MRAIRKDLLDFKSYEFRIITNKEELWNKVADFAQNCSWKAGKSLAQKILESKFEEWERVIVAIENENIAGFCSFTKKDSIEDMEYTPYIGYMFVSELYRGERLSEGLIRVAINYAKKIGFNEVYIVSGEIGLYEKYGFVKIDEKYHNGSMEQIFVKKF</sequence>
<dbReference type="InterPro" id="IPR016181">
    <property type="entry name" value="Acyl_CoA_acyltransferase"/>
</dbReference>
<dbReference type="STRING" id="137838.GCA_001458595_01203"/>
<evidence type="ECO:0000313" key="2">
    <source>
        <dbReference type="EMBL" id="PEG29925.1"/>
    </source>
</evidence>
<dbReference type="Proteomes" id="UP000220840">
    <property type="component" value="Unassembled WGS sequence"/>
</dbReference>
<accession>A0A2A7ME12</accession>
<dbReference type="AlphaFoldDB" id="A0A2A7ME12"/>
<dbReference type="Gene3D" id="3.40.630.30">
    <property type="match status" value="1"/>
</dbReference>
<keyword evidence="3" id="KW-1185">Reference proteome</keyword>
<comment type="caution">
    <text evidence="2">The sequence shown here is derived from an EMBL/GenBank/DDBJ whole genome shotgun (WGS) entry which is preliminary data.</text>
</comment>
<feature type="domain" description="N-acetyltransferase" evidence="1">
    <location>
        <begin position="14"/>
        <end position="158"/>
    </location>
</feature>
<keyword evidence="2" id="KW-0808">Transferase</keyword>
<protein>
    <submittedName>
        <fullName evidence="2">N-acetyltransferase</fullName>
    </submittedName>
</protein>
<dbReference type="RefSeq" id="WP_058294092.1">
    <property type="nucleotide sequence ID" value="NZ_CAMRXG010000058.1"/>
</dbReference>
<name>A0A2A7ME12_9CLOT</name>
<dbReference type="SUPFAM" id="SSF55729">
    <property type="entry name" value="Acyl-CoA N-acyltransferases (Nat)"/>
    <property type="match status" value="1"/>
</dbReference>
<dbReference type="PROSITE" id="PS51186">
    <property type="entry name" value="GNAT"/>
    <property type="match status" value="1"/>
</dbReference>
<dbReference type="OrthoDB" id="9789053at2"/>
<dbReference type="GO" id="GO:0016747">
    <property type="term" value="F:acyltransferase activity, transferring groups other than amino-acyl groups"/>
    <property type="evidence" value="ECO:0007669"/>
    <property type="project" value="InterPro"/>
</dbReference>
<dbReference type="Pfam" id="PF00583">
    <property type="entry name" value="Acetyltransf_1"/>
    <property type="match status" value="1"/>
</dbReference>
<reference evidence="2 3" key="1">
    <citation type="submission" date="2017-10" db="EMBL/GenBank/DDBJ databases">
        <title>Effective Description of Clostridium neonatale sp. nov. linked to necrotizing enterocolitis in neonates and a clarification of species assignable to the genus Clostridium (Prazmowski 1880) emend. Lawson and Rainey 2016.</title>
        <authorList>
            <person name="Bernard K."/>
            <person name="Burdz T."/>
            <person name="Wiebe D."/>
            <person name="Balcewich B."/>
            <person name="Alfa M."/>
            <person name="Bernier A.-M."/>
        </authorList>
    </citation>
    <scope>NUCLEOTIDE SEQUENCE [LARGE SCALE GENOMIC DNA]</scope>
    <source>
        <strain evidence="2 3">LCDC99A005</strain>
    </source>
</reference>
<gene>
    <name evidence="2" type="ORF">CQ394_14860</name>
</gene>
<dbReference type="EMBL" id="PDCJ01000002">
    <property type="protein sequence ID" value="PEG29925.1"/>
    <property type="molecule type" value="Genomic_DNA"/>
</dbReference>